<protein>
    <submittedName>
        <fullName evidence="2">Uncharacterized protein</fullName>
    </submittedName>
</protein>
<dbReference type="EMBL" id="QTJU01000001">
    <property type="protein sequence ID" value="RFM30058.1"/>
    <property type="molecule type" value="Genomic_DNA"/>
</dbReference>
<dbReference type="AlphaFoldDB" id="A0A3E1NQI6"/>
<accession>A0A3E1NQI6</accession>
<feature type="region of interest" description="Disordered" evidence="1">
    <location>
        <begin position="59"/>
        <end position="94"/>
    </location>
</feature>
<reference evidence="2 3" key="1">
    <citation type="submission" date="2018-08" db="EMBL/GenBank/DDBJ databases">
        <title>Chitinophagaceae sp. K23C18032701, a novel bacterium isolated from forest soil.</title>
        <authorList>
            <person name="Wang C."/>
        </authorList>
    </citation>
    <scope>NUCLEOTIDE SEQUENCE [LARGE SCALE GENOMIC DNA]</scope>
    <source>
        <strain evidence="2 3">K23C18032701</strain>
    </source>
</reference>
<name>A0A3E1NQI6_9BACT</name>
<proteinExistence type="predicted"/>
<gene>
    <name evidence="2" type="ORF">DXN05_03540</name>
</gene>
<evidence type="ECO:0000313" key="2">
    <source>
        <dbReference type="EMBL" id="RFM30058.1"/>
    </source>
</evidence>
<organism evidence="2 3">
    <name type="scientific">Deminuibacter soli</name>
    <dbReference type="NCBI Taxonomy" id="2291815"/>
    <lineage>
        <taxon>Bacteria</taxon>
        <taxon>Pseudomonadati</taxon>
        <taxon>Bacteroidota</taxon>
        <taxon>Chitinophagia</taxon>
        <taxon>Chitinophagales</taxon>
        <taxon>Chitinophagaceae</taxon>
        <taxon>Deminuibacter</taxon>
    </lineage>
</organism>
<evidence type="ECO:0000256" key="1">
    <source>
        <dbReference type="SAM" id="MobiDB-lite"/>
    </source>
</evidence>
<comment type="caution">
    <text evidence="2">The sequence shown here is derived from an EMBL/GenBank/DDBJ whole genome shotgun (WGS) entry which is preliminary data.</text>
</comment>
<dbReference type="Proteomes" id="UP000261284">
    <property type="component" value="Unassembled WGS sequence"/>
</dbReference>
<sequence>MMYLAVTIKSFCSSRVYGIAGTQVTVKRMDSDGVAIVEDGNGFRFTCRAEHLVNHCPATVPDRLPDPTPVRNAAPARAGTKRPQPIPSNQCSLF</sequence>
<evidence type="ECO:0000313" key="3">
    <source>
        <dbReference type="Proteomes" id="UP000261284"/>
    </source>
</evidence>
<keyword evidence="3" id="KW-1185">Reference proteome</keyword>